<dbReference type="InterPro" id="IPR012337">
    <property type="entry name" value="RNaseH-like_sf"/>
</dbReference>
<reference evidence="1" key="1">
    <citation type="submission" date="2013-07" db="EMBL/GenBank/DDBJ databases">
        <title>Midgut Transcriptome Profiling of Anoplphora glabripennis, a Lignocellulose Degrading, Wood-Boring Cerambycid.</title>
        <authorList>
            <person name="Scully E.D."/>
            <person name="Hoover K."/>
            <person name="Carlson J.E."/>
            <person name="Tien M."/>
            <person name="Geib S.M."/>
        </authorList>
    </citation>
    <scope>NUCLEOTIDE SEQUENCE</scope>
</reference>
<dbReference type="AlphaFoldDB" id="V5FT17"/>
<protein>
    <submittedName>
        <fullName evidence="1">Uncharacterized protein</fullName>
    </submittedName>
</protein>
<accession>V5FT17</accession>
<organism evidence="1">
    <name type="scientific">Anoplophora glabripennis</name>
    <name type="common">Asian longhorn beetle</name>
    <name type="synonym">Anoplophora nobilis</name>
    <dbReference type="NCBI Taxonomy" id="217634"/>
    <lineage>
        <taxon>Eukaryota</taxon>
        <taxon>Metazoa</taxon>
        <taxon>Ecdysozoa</taxon>
        <taxon>Arthropoda</taxon>
        <taxon>Hexapoda</taxon>
        <taxon>Insecta</taxon>
        <taxon>Pterygota</taxon>
        <taxon>Neoptera</taxon>
        <taxon>Endopterygota</taxon>
        <taxon>Coleoptera</taxon>
        <taxon>Polyphaga</taxon>
        <taxon>Cucujiformia</taxon>
        <taxon>Chrysomeloidea</taxon>
        <taxon>Cerambycidae</taxon>
        <taxon>Lamiinae</taxon>
        <taxon>Lamiini</taxon>
        <taxon>Anoplophora</taxon>
    </lineage>
</organism>
<dbReference type="InterPro" id="IPR052958">
    <property type="entry name" value="IFN-induced_PKR_regulator"/>
</dbReference>
<dbReference type="EMBL" id="GALX01007666">
    <property type="protein sequence ID" value="JAB60800.1"/>
    <property type="molecule type" value="Transcribed_RNA"/>
</dbReference>
<dbReference type="PANTHER" id="PTHR46289">
    <property type="entry name" value="52 KDA REPRESSOR OF THE INHIBITOR OF THE PROTEIN KINASE-LIKE PROTEIN-RELATED"/>
    <property type="match status" value="1"/>
</dbReference>
<dbReference type="SUPFAM" id="SSF53098">
    <property type="entry name" value="Ribonuclease H-like"/>
    <property type="match status" value="1"/>
</dbReference>
<sequence length="168" mass="19282">AGHSLNLVGFHAAGCVQEATNFFQMVQQLYNFFSGSNHRWNTLTEYLGSKKVLKSLSETRWSARADAISALHQGHKQIIEALTSIAEDTEQKPETRHEALSLSRKMEKLEFIIMTEIWSTILERIDKTNKYLQKETMTMDVATNLFISLDDFIINLRDKFDCFESSAK</sequence>
<feature type="non-terminal residue" evidence="1">
    <location>
        <position position="168"/>
    </location>
</feature>
<dbReference type="PANTHER" id="PTHR46289:SF17">
    <property type="entry name" value="HAT C-TERMINAL DIMERISATION DOMAIN-CONTAINING PROTEIN"/>
    <property type="match status" value="1"/>
</dbReference>
<feature type="non-terminal residue" evidence="1">
    <location>
        <position position="1"/>
    </location>
</feature>
<evidence type="ECO:0000313" key="1">
    <source>
        <dbReference type="EMBL" id="JAB60800.1"/>
    </source>
</evidence>
<name>V5FT17_ANOGL</name>
<proteinExistence type="predicted"/>